<accession>A0A433HTG5</accession>
<evidence type="ECO:0000313" key="2">
    <source>
        <dbReference type="EMBL" id="RUQ31515.1"/>
    </source>
</evidence>
<feature type="compositionally biased region" description="Basic and acidic residues" evidence="1">
    <location>
        <begin position="25"/>
        <end position="34"/>
    </location>
</feature>
<protein>
    <recommendedName>
        <fullName evidence="4">Sporulation protein</fullName>
    </recommendedName>
</protein>
<dbReference type="Proteomes" id="UP000267430">
    <property type="component" value="Unassembled WGS sequence"/>
</dbReference>
<dbReference type="OrthoDB" id="2860517at2"/>
<reference evidence="2 3" key="1">
    <citation type="submission" date="2018-12" db="EMBL/GenBank/DDBJ databases">
        <title>Bacillus chawlae sp. nov., Bacillus glennii sp. nov., and Bacillus saganii sp. nov. Isolated from the Vehicle Assembly Building at Kennedy Space Center where the Viking Spacecraft were Assembled.</title>
        <authorList>
            <person name="Seuylemezian A."/>
            <person name="Vaishampayan P."/>
        </authorList>
    </citation>
    <scope>NUCLEOTIDE SEQUENCE [LARGE SCALE GENOMIC DNA]</scope>
    <source>
        <strain evidence="2 3">L5</strain>
    </source>
</reference>
<dbReference type="RefSeq" id="WP_126863538.1">
    <property type="nucleotide sequence ID" value="NZ_JAUSTX010000004.1"/>
</dbReference>
<name>A0A433HTG5_9BACI</name>
<keyword evidence="3" id="KW-1185">Reference proteome</keyword>
<organism evidence="2 3">
    <name type="scientific">Peribacillus cavernae</name>
    <dbReference type="NCBI Taxonomy" id="1674310"/>
    <lineage>
        <taxon>Bacteria</taxon>
        <taxon>Bacillati</taxon>
        <taxon>Bacillota</taxon>
        <taxon>Bacilli</taxon>
        <taxon>Bacillales</taxon>
        <taxon>Bacillaceae</taxon>
        <taxon>Peribacillus</taxon>
    </lineage>
</organism>
<evidence type="ECO:0008006" key="4">
    <source>
        <dbReference type="Google" id="ProtNLM"/>
    </source>
</evidence>
<evidence type="ECO:0000256" key="1">
    <source>
        <dbReference type="SAM" id="MobiDB-lite"/>
    </source>
</evidence>
<dbReference type="EMBL" id="RYZZ01000005">
    <property type="protein sequence ID" value="RUQ31515.1"/>
    <property type="molecule type" value="Genomic_DNA"/>
</dbReference>
<dbReference type="PROSITE" id="PS51257">
    <property type="entry name" value="PROKAR_LIPOPROTEIN"/>
    <property type="match status" value="1"/>
</dbReference>
<feature type="compositionally biased region" description="Polar residues" evidence="1">
    <location>
        <begin position="49"/>
        <end position="79"/>
    </location>
</feature>
<sequence length="151" mass="16552">MRKGMLFCAAVILTVIAGCSTNEDREAGYGEETKNGTTLISNKPGRAVNDNNDAVEQPSDQLLNTPGSNSNVTPNTGSEVQKARQIIEANTEYEAGGVWQKGNSLSVTIHDNGKIDSDEQRKQERKRIKRMLTEALPRYNIEVNMEPAGED</sequence>
<proteinExistence type="predicted"/>
<feature type="region of interest" description="Disordered" evidence="1">
    <location>
        <begin position="25"/>
        <end position="79"/>
    </location>
</feature>
<evidence type="ECO:0000313" key="3">
    <source>
        <dbReference type="Proteomes" id="UP000267430"/>
    </source>
</evidence>
<dbReference type="AlphaFoldDB" id="A0A433HTG5"/>
<comment type="caution">
    <text evidence="2">The sequence shown here is derived from an EMBL/GenBank/DDBJ whole genome shotgun (WGS) entry which is preliminary data.</text>
</comment>
<gene>
    <name evidence="2" type="ORF">ELQ35_03990</name>
</gene>